<accession>A0A5C0XQG8</accession>
<dbReference type="Pfam" id="PF04256">
    <property type="entry name" value="DUF434"/>
    <property type="match status" value="1"/>
</dbReference>
<dbReference type="OrthoDB" id="60095at2157"/>
<dbReference type="InterPro" id="IPR007368">
    <property type="entry name" value="DUF434"/>
</dbReference>
<evidence type="ECO:0000259" key="2">
    <source>
        <dbReference type="Pfam" id="PF18481"/>
    </source>
</evidence>
<organism evidence="3 4">
    <name type="scientific">Pyrococcus furiosus (strain ATCC 43587 / DSM 3638 / JCM 8422 / Vc1)</name>
    <dbReference type="NCBI Taxonomy" id="186497"/>
    <lineage>
        <taxon>Archaea</taxon>
        <taxon>Methanobacteriati</taxon>
        <taxon>Methanobacteriota</taxon>
        <taxon>Thermococci</taxon>
        <taxon>Thermococcales</taxon>
        <taxon>Thermococcaceae</taxon>
        <taxon>Pyrococcus</taxon>
    </lineage>
</organism>
<dbReference type="AlphaFoldDB" id="A0A5C0XQG8"/>
<feature type="domain" description="DUF5616" evidence="2">
    <location>
        <begin position="63"/>
        <end position="197"/>
    </location>
</feature>
<dbReference type="Proteomes" id="UP000324354">
    <property type="component" value="Chromosome"/>
</dbReference>
<dbReference type="EMBL" id="CP023154">
    <property type="protein sequence ID" value="QEK79293.1"/>
    <property type="molecule type" value="Genomic_DNA"/>
</dbReference>
<evidence type="ECO:0000313" key="3">
    <source>
        <dbReference type="EMBL" id="QEK79293.1"/>
    </source>
</evidence>
<protein>
    <submittedName>
        <fullName evidence="3">DUF434 domain-containing protein</fullName>
    </submittedName>
</protein>
<dbReference type="PANTHER" id="PTHR42252">
    <property type="entry name" value="DUF5616 DOMAIN-CONTAINING PROTEIN"/>
    <property type="match status" value="1"/>
</dbReference>
<sequence length="222" mass="25510">MGRVYEAYKDLKYLLNRGYRKSKALEFVCNHYLLPSNARHLLARCVFPTKWIEETKRKLASKNEITGKEIGIDGFNVLITLDSVIRGEAFRCEDGIVRDIRYIKNYKFDQNTLNLIRIIADTLSTLAPEKVIIFYGKSTSKSGRIAELTKKELEKRRIKGEVKVVKSPDFELKKFDIVATGDVGIIEKVKKIFDIPAYSATLLGIQIPDFKDVLKIFDEKLK</sequence>
<evidence type="ECO:0000259" key="1">
    <source>
        <dbReference type="Pfam" id="PF04256"/>
    </source>
</evidence>
<proteinExistence type="predicted"/>
<dbReference type="Pfam" id="PF18481">
    <property type="entry name" value="DUF5616"/>
    <property type="match status" value="1"/>
</dbReference>
<dbReference type="PANTHER" id="PTHR42252:SF1">
    <property type="entry name" value="DUF434 DOMAIN-CONTAINING PROTEIN"/>
    <property type="match status" value="1"/>
</dbReference>
<dbReference type="InterPro" id="IPR041652">
    <property type="entry name" value="DUF5616"/>
</dbReference>
<dbReference type="GeneID" id="41713501"/>
<dbReference type="GeneID" id="13300613"/>
<name>A0A5C0XQG8_PYRFU</name>
<feature type="domain" description="DUF434" evidence="1">
    <location>
        <begin position="5"/>
        <end position="58"/>
    </location>
</feature>
<dbReference type="RefSeq" id="WP_011012818.1">
    <property type="nucleotide sequence ID" value="NC_003413.1"/>
</dbReference>
<reference evidence="3 4" key="1">
    <citation type="submission" date="2017-08" db="EMBL/GenBank/DDBJ databases">
        <title>Resequencing and Reannotation of the genome of Pyrococcus furiosus type strain DSM3638.</title>
        <authorList>
            <person name="Reichelt R.M."/>
            <person name="Bunk B."/>
        </authorList>
    </citation>
    <scope>NUCLEOTIDE SEQUENCE [LARGE SCALE GENOMIC DNA]</scope>
    <source>
        <strain evidence="3 4">DSM 3638</strain>
    </source>
</reference>
<gene>
    <name evidence="3" type="ORF">PFDSM3638_08465</name>
</gene>
<evidence type="ECO:0000313" key="4">
    <source>
        <dbReference type="Proteomes" id="UP000324354"/>
    </source>
</evidence>